<evidence type="ECO:0000313" key="2">
    <source>
        <dbReference type="Proteomes" id="UP000789359"/>
    </source>
</evidence>
<dbReference type="InterPro" id="IPR011051">
    <property type="entry name" value="RmlC_Cupin_sf"/>
</dbReference>
<evidence type="ECO:0000313" key="1">
    <source>
        <dbReference type="EMBL" id="CAD7286520.1"/>
    </source>
</evidence>
<sequence length="109" mass="12229">MEKLVWKDKKFNGVTVTKMHEMNGTKEIRINLEKGAVMKEHQAPGAISVQILKGQIEFGVNQESIELNELDMITLDANVPHSLIALQNSIVRLSLSKNDDVSRVFSVLK</sequence>
<protein>
    <recommendedName>
        <fullName evidence="3">Cupin domain-containing protein</fullName>
    </recommendedName>
</protein>
<accession>A0ABM8Q136</accession>
<proteinExistence type="predicted"/>
<dbReference type="EMBL" id="CAJHOE010000001">
    <property type="protein sequence ID" value="CAD7286520.1"/>
    <property type="molecule type" value="Genomic_DNA"/>
</dbReference>
<dbReference type="Proteomes" id="UP000789359">
    <property type="component" value="Unassembled WGS sequence"/>
</dbReference>
<reference evidence="1 2" key="1">
    <citation type="submission" date="2020-11" db="EMBL/GenBank/DDBJ databases">
        <authorList>
            <person name="Peeters C."/>
        </authorList>
    </citation>
    <scope>NUCLEOTIDE SEQUENCE [LARGE SCALE GENOMIC DNA]</scope>
    <source>
        <strain evidence="1 2">LMG 8286</strain>
    </source>
</reference>
<dbReference type="Gene3D" id="2.60.120.10">
    <property type="entry name" value="Jelly Rolls"/>
    <property type="match status" value="1"/>
</dbReference>
<comment type="caution">
    <text evidence="1">The sequence shown here is derived from an EMBL/GenBank/DDBJ whole genome shotgun (WGS) entry which is preliminary data.</text>
</comment>
<evidence type="ECO:0008006" key="3">
    <source>
        <dbReference type="Google" id="ProtNLM"/>
    </source>
</evidence>
<gene>
    <name evidence="1" type="ORF">LMG8286_00353</name>
</gene>
<organism evidence="1 2">
    <name type="scientific">Campylobacter suis</name>
    <dbReference type="NCBI Taxonomy" id="2790657"/>
    <lineage>
        <taxon>Bacteria</taxon>
        <taxon>Pseudomonadati</taxon>
        <taxon>Campylobacterota</taxon>
        <taxon>Epsilonproteobacteria</taxon>
        <taxon>Campylobacterales</taxon>
        <taxon>Campylobacteraceae</taxon>
        <taxon>Campylobacter</taxon>
    </lineage>
</organism>
<keyword evidence="2" id="KW-1185">Reference proteome</keyword>
<dbReference type="SUPFAM" id="SSF51182">
    <property type="entry name" value="RmlC-like cupins"/>
    <property type="match status" value="1"/>
</dbReference>
<dbReference type="InterPro" id="IPR014710">
    <property type="entry name" value="RmlC-like_jellyroll"/>
</dbReference>
<name>A0ABM8Q136_9BACT</name>